<proteinExistence type="predicted"/>
<accession>A0A0G1NAF3</accession>
<evidence type="ECO:0000313" key="2">
    <source>
        <dbReference type="Proteomes" id="UP000034032"/>
    </source>
</evidence>
<name>A0A0G1NAF3_9BACT</name>
<dbReference type="Proteomes" id="UP000034032">
    <property type="component" value="Unassembled WGS sequence"/>
</dbReference>
<evidence type="ECO:0000313" key="1">
    <source>
        <dbReference type="EMBL" id="KKT81154.1"/>
    </source>
</evidence>
<gene>
    <name evidence="1" type="ORF">UW79_C0025G0008</name>
</gene>
<dbReference type="AlphaFoldDB" id="A0A0G1NAF3"/>
<comment type="caution">
    <text evidence="1">The sequence shown here is derived from an EMBL/GenBank/DDBJ whole genome shotgun (WGS) entry which is preliminary data.</text>
</comment>
<organism evidence="1 2">
    <name type="scientific">Candidatus Yanofskybacteria bacterium GW2011_GWA2_44_9</name>
    <dbReference type="NCBI Taxonomy" id="1619025"/>
    <lineage>
        <taxon>Bacteria</taxon>
        <taxon>Candidatus Yanofskyibacteriota</taxon>
    </lineage>
</organism>
<protein>
    <submittedName>
        <fullName evidence="1">Uncharacterized protein</fullName>
    </submittedName>
</protein>
<dbReference type="EMBL" id="LCJR01000025">
    <property type="protein sequence ID" value="KKT81154.1"/>
    <property type="molecule type" value="Genomic_DNA"/>
</dbReference>
<sequence length="89" mass="10205">MSIRVRLILRVENSNVMRLQLLKGRRIIDERSLTISQDFDTLLIGAIDNLLERNRIDRLSLNSVGIRGKIDNKAIWGMILRTASLGLDF</sequence>
<reference evidence="1 2" key="1">
    <citation type="journal article" date="2015" name="Nature">
        <title>rRNA introns, odd ribosomes, and small enigmatic genomes across a large radiation of phyla.</title>
        <authorList>
            <person name="Brown C.T."/>
            <person name="Hug L.A."/>
            <person name="Thomas B.C."/>
            <person name="Sharon I."/>
            <person name="Castelle C.J."/>
            <person name="Singh A."/>
            <person name="Wilkins M.J."/>
            <person name="Williams K.H."/>
            <person name="Banfield J.F."/>
        </authorList>
    </citation>
    <scope>NUCLEOTIDE SEQUENCE [LARGE SCALE GENOMIC DNA]</scope>
</reference>